<feature type="chain" id="PRO_5045358095" evidence="7">
    <location>
        <begin position="22"/>
        <end position="353"/>
    </location>
</feature>
<evidence type="ECO:0000256" key="2">
    <source>
        <dbReference type="ARBA" id="ARBA00008610"/>
    </source>
</evidence>
<dbReference type="InterPro" id="IPR028082">
    <property type="entry name" value="Peripla_BP_I"/>
</dbReference>
<keyword evidence="10" id="KW-1185">Reference proteome</keyword>
<comment type="subcellular location">
    <subcellularLocation>
        <location evidence="1">Cell membrane</location>
        <topology evidence="1">Lipid-anchor</topology>
    </subcellularLocation>
</comment>
<dbReference type="PANTHER" id="PTHR34296:SF2">
    <property type="entry name" value="ABC TRANSPORTER GUANOSINE-BINDING PROTEIN NUPN"/>
    <property type="match status" value="1"/>
</dbReference>
<dbReference type="Pfam" id="PF02608">
    <property type="entry name" value="Bmp"/>
    <property type="match status" value="1"/>
</dbReference>
<keyword evidence="4 7" id="KW-0732">Signal</keyword>
<accession>A0ABP8Q3B6</accession>
<organism evidence="9 10">
    <name type="scientific">Pseudaeromonas paramecii</name>
    <dbReference type="NCBI Taxonomy" id="2138166"/>
    <lineage>
        <taxon>Bacteria</taxon>
        <taxon>Pseudomonadati</taxon>
        <taxon>Pseudomonadota</taxon>
        <taxon>Gammaproteobacteria</taxon>
        <taxon>Aeromonadales</taxon>
        <taxon>Aeromonadaceae</taxon>
        <taxon>Pseudaeromonas</taxon>
    </lineage>
</organism>
<dbReference type="PANTHER" id="PTHR34296">
    <property type="entry name" value="TRANSCRIPTIONAL ACTIVATOR PROTEIN MED"/>
    <property type="match status" value="1"/>
</dbReference>
<dbReference type="RefSeq" id="WP_345010531.1">
    <property type="nucleotide sequence ID" value="NZ_BAABFC010000006.1"/>
</dbReference>
<evidence type="ECO:0000256" key="4">
    <source>
        <dbReference type="ARBA" id="ARBA00022729"/>
    </source>
</evidence>
<evidence type="ECO:0000313" key="10">
    <source>
        <dbReference type="Proteomes" id="UP001501321"/>
    </source>
</evidence>
<evidence type="ECO:0000256" key="7">
    <source>
        <dbReference type="SAM" id="SignalP"/>
    </source>
</evidence>
<keyword evidence="5" id="KW-0472">Membrane</keyword>
<dbReference type="InterPro" id="IPR003760">
    <property type="entry name" value="PnrA-like"/>
</dbReference>
<feature type="domain" description="ABC transporter substrate-binding protein PnrA-like" evidence="8">
    <location>
        <begin position="50"/>
        <end position="294"/>
    </location>
</feature>
<reference evidence="10" key="1">
    <citation type="journal article" date="2019" name="Int. J. Syst. Evol. Microbiol.">
        <title>The Global Catalogue of Microorganisms (GCM) 10K type strain sequencing project: providing services to taxonomists for standard genome sequencing and annotation.</title>
        <authorList>
            <consortium name="The Broad Institute Genomics Platform"/>
            <consortium name="The Broad Institute Genome Sequencing Center for Infectious Disease"/>
            <person name="Wu L."/>
            <person name="Ma J."/>
        </authorList>
    </citation>
    <scope>NUCLEOTIDE SEQUENCE [LARGE SCALE GENOMIC DNA]</scope>
    <source>
        <strain evidence="10">JCM 32226</strain>
    </source>
</reference>
<keyword evidence="6" id="KW-0449">Lipoprotein</keyword>
<sequence>MRLYRPLLPLLLSASLLPAWAATGPALVYTGGDFIAEQQNAQIHKQAVTLFTQMSGVSVKEITPVGAADRLTQLRQLASDGYSPIVVIGNTQLPTLQQVASEFPQAKFTLIDGQLALPNVQSVQFNKQEAAFLVGALAAMVSETGLLGFVGGMDLPAIHKSGCGFAQGARYANPSVQVSEQYVTSTLDLAFNDPKKGAFTAKQLIDEGVDVLFADAHGTGLGVYQAAADASVRAIGATFQQADLHPGTMLTAIYQNVPKAVLTSLTQAQAGQWQAGNRQLGLAEDYVGWVDDQSNAGQIRPAHYRILTQLQQDIVDGKLQVHDFSLTGSCLFPQVAGGLCQVSESGEAGHCQG</sequence>
<proteinExistence type="inferred from homology"/>
<evidence type="ECO:0000256" key="5">
    <source>
        <dbReference type="ARBA" id="ARBA00023136"/>
    </source>
</evidence>
<protein>
    <submittedName>
        <fullName evidence="9">BMP family ABC transporter substrate-binding protein</fullName>
    </submittedName>
</protein>
<keyword evidence="3" id="KW-1003">Cell membrane</keyword>
<dbReference type="CDD" id="cd06354">
    <property type="entry name" value="PBP1_PrnA-like"/>
    <property type="match status" value="1"/>
</dbReference>
<name>A0ABP8Q3B6_9GAMM</name>
<feature type="signal peptide" evidence="7">
    <location>
        <begin position="1"/>
        <end position="21"/>
    </location>
</feature>
<evidence type="ECO:0000313" key="9">
    <source>
        <dbReference type="EMBL" id="GAA4495612.1"/>
    </source>
</evidence>
<dbReference type="Proteomes" id="UP001501321">
    <property type="component" value="Unassembled WGS sequence"/>
</dbReference>
<evidence type="ECO:0000256" key="1">
    <source>
        <dbReference type="ARBA" id="ARBA00004193"/>
    </source>
</evidence>
<dbReference type="Gene3D" id="3.40.50.2300">
    <property type="match status" value="2"/>
</dbReference>
<evidence type="ECO:0000259" key="8">
    <source>
        <dbReference type="Pfam" id="PF02608"/>
    </source>
</evidence>
<dbReference type="EMBL" id="BAABFC010000006">
    <property type="protein sequence ID" value="GAA4495612.1"/>
    <property type="molecule type" value="Genomic_DNA"/>
</dbReference>
<comment type="caution">
    <text evidence="9">The sequence shown here is derived from an EMBL/GenBank/DDBJ whole genome shotgun (WGS) entry which is preliminary data.</text>
</comment>
<evidence type="ECO:0000256" key="3">
    <source>
        <dbReference type="ARBA" id="ARBA00022475"/>
    </source>
</evidence>
<dbReference type="SUPFAM" id="SSF53822">
    <property type="entry name" value="Periplasmic binding protein-like I"/>
    <property type="match status" value="1"/>
</dbReference>
<comment type="similarity">
    <text evidence="2">Belongs to the BMP lipoprotein family.</text>
</comment>
<gene>
    <name evidence="9" type="ORF">GCM10023095_09160</name>
</gene>
<dbReference type="InterPro" id="IPR050957">
    <property type="entry name" value="BMP_lipoprotein"/>
</dbReference>
<evidence type="ECO:0000256" key="6">
    <source>
        <dbReference type="ARBA" id="ARBA00023288"/>
    </source>
</evidence>